<evidence type="ECO:0000313" key="3">
    <source>
        <dbReference type="Proteomes" id="UP000053859"/>
    </source>
</evidence>
<evidence type="ECO:0000256" key="1">
    <source>
        <dbReference type="SAM" id="MobiDB-lite"/>
    </source>
</evidence>
<dbReference type="EMBL" id="DF968323">
    <property type="protein sequence ID" value="GAP50073.1"/>
    <property type="molecule type" value="Genomic_DNA"/>
</dbReference>
<accession>A0A0K8PQQ9</accession>
<feature type="region of interest" description="Disordered" evidence="1">
    <location>
        <begin position="24"/>
        <end position="54"/>
    </location>
</feature>
<proteinExistence type="predicted"/>
<dbReference type="Proteomes" id="UP000053859">
    <property type="component" value="Unassembled WGS sequence"/>
</dbReference>
<dbReference type="AlphaFoldDB" id="A0A0K8PQQ9"/>
<sequence length="54" mass="6095">MTRLRHRASLNERRDRYFRYVGGATGYTDYPTLDAQPSSESSDSIVALDGDRVA</sequence>
<keyword evidence="3" id="KW-1185">Reference proteome</keyword>
<gene>
    <name evidence="2" type="ORF">SAZU_4936</name>
</gene>
<reference evidence="2" key="1">
    <citation type="journal article" date="2015" name="Genome Announc.">
        <title>Draft Genome Sequence of Thiostrepton-Producing Streptomyces azureus ATCC 14921.</title>
        <authorList>
            <person name="Sakihara K."/>
            <person name="Maeda J."/>
            <person name="Tashiro K."/>
            <person name="Fujino Y."/>
            <person name="Kuhara S."/>
            <person name="Ohshima T."/>
            <person name="Ogata S."/>
            <person name="Doi K."/>
        </authorList>
    </citation>
    <scope>NUCLEOTIDE SEQUENCE [LARGE SCALE GENOMIC DNA]</scope>
    <source>
        <strain evidence="2">ATCC14921</strain>
    </source>
</reference>
<evidence type="ECO:0000313" key="2">
    <source>
        <dbReference type="EMBL" id="GAP50073.1"/>
    </source>
</evidence>
<feature type="compositionally biased region" description="Polar residues" evidence="1">
    <location>
        <begin position="35"/>
        <end position="44"/>
    </location>
</feature>
<protein>
    <submittedName>
        <fullName evidence="2">NADH:flavin oxidoreductase</fullName>
    </submittedName>
</protein>
<name>A0A0K8PQQ9_STRAJ</name>
<organism evidence="2 3">
    <name type="scientific">Streptomyces azureus</name>
    <dbReference type="NCBI Taxonomy" id="146537"/>
    <lineage>
        <taxon>Bacteria</taxon>
        <taxon>Bacillati</taxon>
        <taxon>Actinomycetota</taxon>
        <taxon>Actinomycetes</taxon>
        <taxon>Kitasatosporales</taxon>
        <taxon>Streptomycetaceae</taxon>
        <taxon>Streptomyces</taxon>
    </lineage>
</organism>